<dbReference type="InterPro" id="IPR010235">
    <property type="entry name" value="HepT"/>
</dbReference>
<reference evidence="1 2" key="1">
    <citation type="submission" date="2018-09" db="EMBL/GenBank/DDBJ databases">
        <title>Phylogeny of the Shewanellaceae, and recommendation for two new genera, Pseudoshewanella and Parashewanella.</title>
        <authorList>
            <person name="Wang G."/>
        </authorList>
    </citation>
    <scope>NUCLEOTIDE SEQUENCE [LARGE SCALE GENOMIC DNA]</scope>
    <source>
        <strain evidence="1 2">C51</strain>
    </source>
</reference>
<evidence type="ECO:0000313" key="2">
    <source>
        <dbReference type="Proteomes" id="UP000281474"/>
    </source>
</evidence>
<organism evidence="1 2">
    <name type="scientific">Parashewanella curva</name>
    <dbReference type="NCBI Taxonomy" id="2338552"/>
    <lineage>
        <taxon>Bacteria</taxon>
        <taxon>Pseudomonadati</taxon>
        <taxon>Pseudomonadota</taxon>
        <taxon>Gammaproteobacteria</taxon>
        <taxon>Alteromonadales</taxon>
        <taxon>Shewanellaceae</taxon>
        <taxon>Parashewanella</taxon>
    </lineage>
</organism>
<dbReference type="NCBIfam" id="TIGR01987">
    <property type="entry name" value="HI0074"/>
    <property type="match status" value="1"/>
</dbReference>
<dbReference type="OrthoDB" id="9810452at2"/>
<dbReference type="EMBL" id="QZEI01000003">
    <property type="protein sequence ID" value="RLV61403.1"/>
    <property type="molecule type" value="Genomic_DNA"/>
</dbReference>
<dbReference type="SUPFAM" id="SSF81593">
    <property type="entry name" value="Nucleotidyltransferase substrate binding subunit/domain"/>
    <property type="match status" value="1"/>
</dbReference>
<keyword evidence="1" id="KW-0808">Transferase</keyword>
<dbReference type="GO" id="GO:0016740">
    <property type="term" value="F:transferase activity"/>
    <property type="evidence" value="ECO:0007669"/>
    <property type="project" value="UniProtKB-KW"/>
</dbReference>
<dbReference type="Pfam" id="PF08780">
    <property type="entry name" value="NTase_sub_bind"/>
    <property type="match status" value="1"/>
</dbReference>
<keyword evidence="2" id="KW-1185">Reference proteome</keyword>
<gene>
    <name evidence="1" type="ORF">D5018_01560</name>
</gene>
<name>A0A3L8Q332_9GAMM</name>
<dbReference type="AlphaFoldDB" id="A0A3L8Q332"/>
<dbReference type="Gene3D" id="1.20.120.330">
    <property type="entry name" value="Nucleotidyltransferases domain 2"/>
    <property type="match status" value="1"/>
</dbReference>
<dbReference type="RefSeq" id="WP_121837224.1">
    <property type="nucleotide sequence ID" value="NZ_ML014754.1"/>
</dbReference>
<protein>
    <submittedName>
        <fullName evidence="1">Nucleotidyltransferase</fullName>
    </submittedName>
</protein>
<accession>A0A3L8Q332</accession>
<evidence type="ECO:0000313" key="1">
    <source>
        <dbReference type="EMBL" id="RLV61403.1"/>
    </source>
</evidence>
<dbReference type="Proteomes" id="UP000281474">
    <property type="component" value="Unassembled WGS sequence"/>
</dbReference>
<sequence>MVDKFERFKLRFSNLKLSFDNLSDACQMKQYSALELTGVIKTFEMTFELTWKTLKDLLEYEGYTEASPRSVIRTALQAGLITSSDCECLLSALNNRNLLTHTYDKQLAEKSLKIIKKEYFSVLESVVETLSRRTL</sequence>
<comment type="caution">
    <text evidence="1">The sequence shown here is derived from an EMBL/GenBank/DDBJ whole genome shotgun (WGS) entry which is preliminary data.</text>
</comment>
<proteinExistence type="predicted"/>